<keyword evidence="3" id="KW-1185">Reference proteome</keyword>
<organism evidence="2 3">
    <name type="scientific">Stylosanthes scabra</name>
    <dbReference type="NCBI Taxonomy" id="79078"/>
    <lineage>
        <taxon>Eukaryota</taxon>
        <taxon>Viridiplantae</taxon>
        <taxon>Streptophyta</taxon>
        <taxon>Embryophyta</taxon>
        <taxon>Tracheophyta</taxon>
        <taxon>Spermatophyta</taxon>
        <taxon>Magnoliopsida</taxon>
        <taxon>eudicotyledons</taxon>
        <taxon>Gunneridae</taxon>
        <taxon>Pentapetalae</taxon>
        <taxon>rosids</taxon>
        <taxon>fabids</taxon>
        <taxon>Fabales</taxon>
        <taxon>Fabaceae</taxon>
        <taxon>Papilionoideae</taxon>
        <taxon>50 kb inversion clade</taxon>
        <taxon>dalbergioids sensu lato</taxon>
        <taxon>Dalbergieae</taxon>
        <taxon>Pterocarpus clade</taxon>
        <taxon>Stylosanthes</taxon>
    </lineage>
</organism>
<dbReference type="Proteomes" id="UP001341840">
    <property type="component" value="Unassembled WGS sequence"/>
</dbReference>
<feature type="non-terminal residue" evidence="2">
    <location>
        <position position="1"/>
    </location>
</feature>
<feature type="compositionally biased region" description="Polar residues" evidence="1">
    <location>
        <begin position="138"/>
        <end position="149"/>
    </location>
</feature>
<name>A0ABU6UXI2_9FABA</name>
<feature type="compositionally biased region" description="Basic and acidic residues" evidence="1">
    <location>
        <begin position="212"/>
        <end position="223"/>
    </location>
</feature>
<proteinExistence type="predicted"/>
<comment type="caution">
    <text evidence="2">The sequence shown here is derived from an EMBL/GenBank/DDBJ whole genome shotgun (WGS) entry which is preliminary data.</text>
</comment>
<dbReference type="EMBL" id="JASCZI010123715">
    <property type="protein sequence ID" value="MED6165584.1"/>
    <property type="molecule type" value="Genomic_DNA"/>
</dbReference>
<protein>
    <submittedName>
        <fullName evidence="2">Uncharacterized protein</fullName>
    </submittedName>
</protein>
<feature type="compositionally biased region" description="Basic residues" evidence="1">
    <location>
        <begin position="65"/>
        <end position="78"/>
    </location>
</feature>
<feature type="region of interest" description="Disordered" evidence="1">
    <location>
        <begin position="1"/>
        <end position="223"/>
    </location>
</feature>
<accession>A0ABU6UXI2</accession>
<evidence type="ECO:0000313" key="2">
    <source>
        <dbReference type="EMBL" id="MED6165584.1"/>
    </source>
</evidence>
<evidence type="ECO:0000256" key="1">
    <source>
        <dbReference type="SAM" id="MobiDB-lite"/>
    </source>
</evidence>
<sequence length="223" mass="25118">VGDQPGRIRHRPCAPRCRRPPRGEALDGHGGRHLSEKPNHLRDRRGSKTPSRPRAPHPREQNTHAGHRCLTRAPRRVGPRACLGTPPAIPRWDCREERLGQGRDTTPRGRKHRSRTTVERAPSLEPTHEESPVRPFTTRGNEPDSTQDPDTAHPPPRSANPARPDEPRPARQGACRQAEAYGRAKPTPLGRVQRRRRRILEGQDEASPASARTEKPHRLERAT</sequence>
<reference evidence="2 3" key="1">
    <citation type="journal article" date="2023" name="Plants (Basel)">
        <title>Bridging the Gap: Combining Genomics and Transcriptomics Approaches to Understand Stylosanthes scabra, an Orphan Legume from the Brazilian Caatinga.</title>
        <authorList>
            <person name="Ferreira-Neto J.R.C."/>
            <person name="da Silva M.D."/>
            <person name="Binneck E."/>
            <person name="de Melo N.F."/>
            <person name="da Silva R.H."/>
            <person name="de Melo A.L.T.M."/>
            <person name="Pandolfi V."/>
            <person name="Bustamante F.O."/>
            <person name="Brasileiro-Vidal A.C."/>
            <person name="Benko-Iseppon A.M."/>
        </authorList>
    </citation>
    <scope>NUCLEOTIDE SEQUENCE [LARGE SCALE GENOMIC DNA]</scope>
    <source>
        <tissue evidence="2">Leaves</tissue>
    </source>
</reference>
<feature type="compositionally biased region" description="Basic and acidic residues" evidence="1">
    <location>
        <begin position="21"/>
        <end position="46"/>
    </location>
</feature>
<gene>
    <name evidence="2" type="ORF">PIB30_100948</name>
</gene>
<feature type="compositionally biased region" description="Basic and acidic residues" evidence="1">
    <location>
        <begin position="92"/>
        <end position="107"/>
    </location>
</feature>
<evidence type="ECO:0000313" key="3">
    <source>
        <dbReference type="Proteomes" id="UP001341840"/>
    </source>
</evidence>
<feature type="compositionally biased region" description="Basic residues" evidence="1">
    <location>
        <begin position="7"/>
        <end position="20"/>
    </location>
</feature>